<feature type="domain" description="Cyclin-like" evidence="7">
    <location>
        <begin position="142"/>
        <end position="229"/>
    </location>
</feature>
<dbReference type="CDD" id="cd20543">
    <property type="entry name" value="CYCLIN_AtCycD-like_rpt1"/>
    <property type="match status" value="1"/>
</dbReference>
<dbReference type="Gene3D" id="1.10.472.10">
    <property type="entry name" value="Cyclin-like"/>
    <property type="match status" value="2"/>
</dbReference>
<feature type="region of interest" description="Disordered" evidence="6">
    <location>
        <begin position="87"/>
        <end position="106"/>
    </location>
</feature>
<evidence type="ECO:0000256" key="1">
    <source>
        <dbReference type="ARBA" id="ARBA00009065"/>
    </source>
</evidence>
<evidence type="ECO:0000313" key="10">
    <source>
        <dbReference type="Proteomes" id="UP000325081"/>
    </source>
</evidence>
<keyword evidence="10" id="KW-1185">Reference proteome</keyword>
<dbReference type="FunFam" id="1.10.472.10:FF:000060">
    <property type="entry name" value="D6-type cyclin"/>
    <property type="match status" value="1"/>
</dbReference>
<evidence type="ECO:0000259" key="7">
    <source>
        <dbReference type="SMART" id="SM00385"/>
    </source>
</evidence>
<dbReference type="InterPro" id="IPR048258">
    <property type="entry name" value="Cyclins_cyclin-box"/>
</dbReference>
<organism evidence="9 10">
    <name type="scientific">Striga asiatica</name>
    <name type="common">Asiatic witchweed</name>
    <name type="synonym">Buchnera asiatica</name>
    <dbReference type="NCBI Taxonomy" id="4170"/>
    <lineage>
        <taxon>Eukaryota</taxon>
        <taxon>Viridiplantae</taxon>
        <taxon>Streptophyta</taxon>
        <taxon>Embryophyta</taxon>
        <taxon>Tracheophyta</taxon>
        <taxon>Spermatophyta</taxon>
        <taxon>Magnoliopsida</taxon>
        <taxon>eudicotyledons</taxon>
        <taxon>Gunneridae</taxon>
        <taxon>Pentapetalae</taxon>
        <taxon>asterids</taxon>
        <taxon>lamiids</taxon>
        <taxon>Lamiales</taxon>
        <taxon>Orobanchaceae</taxon>
        <taxon>Buchnereae</taxon>
        <taxon>Striga</taxon>
    </lineage>
</organism>
<dbReference type="EMBL" id="BKCP01005239">
    <property type="protein sequence ID" value="GER36921.1"/>
    <property type="molecule type" value="Genomic_DNA"/>
</dbReference>
<dbReference type="AlphaFoldDB" id="A0A5A7PW86"/>
<evidence type="ECO:0000256" key="3">
    <source>
        <dbReference type="ARBA" id="ARBA00023127"/>
    </source>
</evidence>
<gene>
    <name evidence="9" type="ORF">STAS_13292</name>
</gene>
<dbReference type="InterPro" id="IPR013763">
    <property type="entry name" value="Cyclin-like_dom"/>
</dbReference>
<name>A0A5A7PW86_STRAF</name>
<accession>A0A5A7PW86</accession>
<dbReference type="PROSITE" id="PS00292">
    <property type="entry name" value="CYCLINS"/>
    <property type="match status" value="1"/>
</dbReference>
<comment type="similarity">
    <text evidence="1">Belongs to the cyclin family. Cyclin D subfamily.</text>
</comment>
<proteinExistence type="inferred from homology"/>
<dbReference type="Proteomes" id="UP000325081">
    <property type="component" value="Unassembled WGS sequence"/>
</dbReference>
<evidence type="ECO:0000256" key="2">
    <source>
        <dbReference type="ARBA" id="ARBA00022618"/>
    </source>
</evidence>
<dbReference type="PANTHER" id="PTHR10177">
    <property type="entry name" value="CYCLINS"/>
    <property type="match status" value="1"/>
</dbReference>
<protein>
    <submittedName>
        <fullName evidence="9">Cyclin d protein</fullName>
    </submittedName>
</protein>
<feature type="region of interest" description="Disordered" evidence="6">
    <location>
        <begin position="378"/>
        <end position="402"/>
    </location>
</feature>
<evidence type="ECO:0000313" key="9">
    <source>
        <dbReference type="EMBL" id="GER36921.1"/>
    </source>
</evidence>
<sequence>MIVNTAAHLPKLAPPTKKIPHTLTCVRERENSLFETKNVLTTIAPPTIAGHAYFYPFPSPHHQCRPPPPPPAAADHPLFSAMSHRASPHLAAGSTDPPPPPDESLLVDRLLDSESRHAPRPDYVRLCRSRSGLRTSRQDAINSILQVHSHFGFKPVTAFLSISYFDRFLSSRPLPEIGWAFQLLTVACLSLAAKMEETCVPMLLELQALEPTYVFAPETVQRMELLVLATLKWNLRSVTPFDFLHFFVSVLRPSASGLDSISAVNGLASSIILKTTRVIDFLGFTPSVIAAAAVIAAGGGDVSLPDSIDARISRVSGHGVDLEMVRSCLQLMDEYLFDTCPSKVLSIEPVAPPSPLGVLDAAACASCESHAENLASVSGSVFGSDADRENKRHRSSEPDVQE</sequence>
<evidence type="ECO:0000256" key="5">
    <source>
        <dbReference type="RuleBase" id="RU000383"/>
    </source>
</evidence>
<dbReference type="InterPro" id="IPR036915">
    <property type="entry name" value="Cyclin-like_sf"/>
</dbReference>
<keyword evidence="3 5" id="KW-0195">Cyclin</keyword>
<evidence type="ECO:0000256" key="6">
    <source>
        <dbReference type="SAM" id="MobiDB-lite"/>
    </source>
</evidence>
<dbReference type="InterPro" id="IPR004367">
    <property type="entry name" value="Cyclin_C-dom"/>
</dbReference>
<dbReference type="Pfam" id="PF00134">
    <property type="entry name" value="Cyclin_N"/>
    <property type="match status" value="1"/>
</dbReference>
<dbReference type="InterPro" id="IPR039361">
    <property type="entry name" value="Cyclin"/>
</dbReference>
<keyword evidence="2" id="KW-0132">Cell division</keyword>
<dbReference type="GO" id="GO:0051301">
    <property type="term" value="P:cell division"/>
    <property type="evidence" value="ECO:0007669"/>
    <property type="project" value="UniProtKB-KW"/>
</dbReference>
<dbReference type="SUPFAM" id="SSF47954">
    <property type="entry name" value="Cyclin-like"/>
    <property type="match status" value="2"/>
</dbReference>
<dbReference type="InterPro" id="IPR006671">
    <property type="entry name" value="Cyclin_N"/>
</dbReference>
<dbReference type="SMART" id="SM01332">
    <property type="entry name" value="Cyclin_C"/>
    <property type="match status" value="1"/>
</dbReference>
<evidence type="ECO:0000259" key="8">
    <source>
        <dbReference type="SMART" id="SM01332"/>
    </source>
</evidence>
<reference evidence="10" key="1">
    <citation type="journal article" date="2019" name="Curr. Biol.">
        <title>Genome Sequence of Striga asiatica Provides Insight into the Evolution of Plant Parasitism.</title>
        <authorList>
            <person name="Yoshida S."/>
            <person name="Kim S."/>
            <person name="Wafula E.K."/>
            <person name="Tanskanen J."/>
            <person name="Kim Y.M."/>
            <person name="Honaas L."/>
            <person name="Yang Z."/>
            <person name="Spallek T."/>
            <person name="Conn C.E."/>
            <person name="Ichihashi Y."/>
            <person name="Cheong K."/>
            <person name="Cui S."/>
            <person name="Der J.P."/>
            <person name="Gundlach H."/>
            <person name="Jiao Y."/>
            <person name="Hori C."/>
            <person name="Ishida J.K."/>
            <person name="Kasahara H."/>
            <person name="Kiba T."/>
            <person name="Kim M.S."/>
            <person name="Koo N."/>
            <person name="Laohavisit A."/>
            <person name="Lee Y.H."/>
            <person name="Lumba S."/>
            <person name="McCourt P."/>
            <person name="Mortimer J.C."/>
            <person name="Mutuku J.M."/>
            <person name="Nomura T."/>
            <person name="Sasaki-Sekimoto Y."/>
            <person name="Seto Y."/>
            <person name="Wang Y."/>
            <person name="Wakatake T."/>
            <person name="Sakakibara H."/>
            <person name="Demura T."/>
            <person name="Yamaguchi S."/>
            <person name="Yoneyama K."/>
            <person name="Manabe R.I."/>
            <person name="Nelson D.C."/>
            <person name="Schulman A.H."/>
            <person name="Timko M.P."/>
            <person name="dePamphilis C.W."/>
            <person name="Choi D."/>
            <person name="Shirasu K."/>
        </authorList>
    </citation>
    <scope>NUCLEOTIDE SEQUENCE [LARGE SCALE GENOMIC DNA]</scope>
    <source>
        <strain evidence="10">cv. UVA1</strain>
    </source>
</reference>
<comment type="caution">
    <text evidence="9">The sequence shown here is derived from an EMBL/GenBank/DDBJ whole genome shotgun (WGS) entry which is preliminary data.</text>
</comment>
<keyword evidence="4" id="KW-0131">Cell cycle</keyword>
<dbReference type="SMART" id="SM00385">
    <property type="entry name" value="CYCLIN"/>
    <property type="match status" value="1"/>
</dbReference>
<evidence type="ECO:0000256" key="4">
    <source>
        <dbReference type="ARBA" id="ARBA00023306"/>
    </source>
</evidence>
<dbReference type="Pfam" id="PF02984">
    <property type="entry name" value="Cyclin_C"/>
    <property type="match status" value="1"/>
</dbReference>
<feature type="domain" description="Cyclin C-terminal" evidence="8">
    <location>
        <begin position="238"/>
        <end position="367"/>
    </location>
</feature>
<dbReference type="OrthoDB" id="5590282at2759"/>